<evidence type="ECO:0000259" key="3">
    <source>
        <dbReference type="PROSITE" id="PS51767"/>
    </source>
</evidence>
<sequence length="893" mass="97159">MRLPSLAAAVFCDILLLLAPTVSASDAGSASAVWIPSSNNWYGIDGNWSSFKAFVGGGRGQEVYLSVATLLSEVWVVQDDGCPGVQLCITARGGVFNPQGSNSWKPLGPFQLGMNYTGIEGNGDYGLDTVSFYNLQTSENNQYDNVVVAAINTTDYYQGFIGVGVNTGRFNNNLTLPLISQMAETYGSIPSHSYGYTAGAFYRRPGSSLAKGTPASLVFGGFDKTRFEPHNEMFPLDPRTRQPRVNLRGVTAEITSLDKAPNSNWTSTSQALVSMNDSISAIIDTSTPYLWLPTEVCDRFAAALNLTWREDLGVYVYPPDGNLYNDFLEDQSLSFTFSISGFDNQDNFGRPLNMPGVVNITLPSAAFAQVLRYPYRDAIKFGDSGIPYFPLKRSTMEVNDNQFIIGRAFMQEAYIITRYDNSLFSIHQAKFPDNAIRSYDLESISRPSDSIFPPYTGPVSSSHGLSTSQTVGIVLSAFASGSVIGFILWCCFRKRKKKAASPVEATEKDKSDTQSIDSLPQSPVKRMFTMIIGRKRSKKPMVTHEMSGNSAQPVEVGADAQHQLFELPVPLEPAELDSGDIADDDTEFASGSQVLSEYELARRKLERQLQGPVPTYSETLASSPTSPSSPTSTGEAKSMQDVSPVAHYRPPQEDPSPVSSPTYANTNSLPDCLPSPLSPHPEGGTRMFDFPSPMTVVPPSAHLPLRAPSNISSGSSCSPVSPNSPHSPLTFAPSAMTRSNSDNVSPTSPIGSLRIPPTPTCQRTPIDPTKVVCLGPLPENVALPNQQPPPPPIPQIVTPDGRTFQTGRSAHRDTAALRQARQSRGSNDSLGSNFTVDEEVRLHEEEVTRQASVRQPPEGSQPRSPRSMERIDPGFDLVHVPQVAEKRYSWEEN</sequence>
<dbReference type="SUPFAM" id="SSF50630">
    <property type="entry name" value="Acid proteases"/>
    <property type="match status" value="1"/>
</dbReference>
<feature type="compositionally biased region" description="Low complexity" evidence="1">
    <location>
        <begin position="708"/>
        <end position="728"/>
    </location>
</feature>
<accession>A0AA39Y3W9</accession>
<keyword evidence="5" id="KW-1185">Reference proteome</keyword>
<feature type="compositionally biased region" description="Basic and acidic residues" evidence="1">
    <location>
        <begin position="838"/>
        <end position="848"/>
    </location>
</feature>
<feature type="compositionally biased region" description="Polar residues" evidence="1">
    <location>
        <begin position="820"/>
        <end position="835"/>
    </location>
</feature>
<keyword evidence="2" id="KW-0732">Signal</keyword>
<dbReference type="Pfam" id="PF00026">
    <property type="entry name" value="Asp"/>
    <property type="match status" value="1"/>
</dbReference>
<evidence type="ECO:0000256" key="2">
    <source>
        <dbReference type="SAM" id="SignalP"/>
    </source>
</evidence>
<dbReference type="Proteomes" id="UP001174936">
    <property type="component" value="Unassembled WGS sequence"/>
</dbReference>
<dbReference type="EMBL" id="JAULSV010000004">
    <property type="protein sequence ID" value="KAK0645572.1"/>
    <property type="molecule type" value="Genomic_DNA"/>
</dbReference>
<feature type="region of interest" description="Disordered" evidence="1">
    <location>
        <begin position="781"/>
        <end position="878"/>
    </location>
</feature>
<dbReference type="CDD" id="cd05471">
    <property type="entry name" value="pepsin_like"/>
    <property type="match status" value="1"/>
</dbReference>
<dbReference type="Gene3D" id="2.40.70.10">
    <property type="entry name" value="Acid Proteases"/>
    <property type="match status" value="2"/>
</dbReference>
<feature type="compositionally biased region" description="Low complexity" evidence="1">
    <location>
        <begin position="622"/>
        <end position="633"/>
    </location>
</feature>
<gene>
    <name evidence="4" type="ORF">B0T16DRAFT_142265</name>
</gene>
<dbReference type="AlphaFoldDB" id="A0AA39Y3W9"/>
<name>A0AA39Y3W9_9PEZI</name>
<feature type="compositionally biased region" description="Polar residues" evidence="1">
    <location>
        <begin position="657"/>
        <end position="667"/>
    </location>
</feature>
<dbReference type="InterPro" id="IPR021109">
    <property type="entry name" value="Peptidase_aspartic_dom_sf"/>
</dbReference>
<reference evidence="4" key="1">
    <citation type="submission" date="2023-06" db="EMBL/GenBank/DDBJ databases">
        <title>Genome-scale phylogeny and comparative genomics of the fungal order Sordariales.</title>
        <authorList>
            <consortium name="Lawrence Berkeley National Laboratory"/>
            <person name="Hensen N."/>
            <person name="Bonometti L."/>
            <person name="Westerberg I."/>
            <person name="Brannstrom I.O."/>
            <person name="Guillou S."/>
            <person name="Cros-Aarteil S."/>
            <person name="Calhoun S."/>
            <person name="Haridas S."/>
            <person name="Kuo A."/>
            <person name="Mondo S."/>
            <person name="Pangilinan J."/>
            <person name="Riley R."/>
            <person name="Labutti K."/>
            <person name="Andreopoulos B."/>
            <person name="Lipzen A."/>
            <person name="Chen C."/>
            <person name="Yanf M."/>
            <person name="Daum C."/>
            <person name="Ng V."/>
            <person name="Clum A."/>
            <person name="Steindorff A."/>
            <person name="Ohm R."/>
            <person name="Martin F."/>
            <person name="Silar P."/>
            <person name="Natvig D."/>
            <person name="Lalanne C."/>
            <person name="Gautier V."/>
            <person name="Ament-Velasquez S.L."/>
            <person name="Kruys A."/>
            <person name="Hutchinson M.I."/>
            <person name="Powell A.J."/>
            <person name="Barry K."/>
            <person name="Miller A.N."/>
            <person name="Grigoriev I.V."/>
            <person name="Debuchy R."/>
            <person name="Gladieux P."/>
            <person name="Thoren M.H."/>
            <person name="Johannesson H."/>
        </authorList>
    </citation>
    <scope>NUCLEOTIDE SEQUENCE</scope>
    <source>
        <strain evidence="4">SMH2532-1</strain>
    </source>
</reference>
<dbReference type="PROSITE" id="PS51767">
    <property type="entry name" value="PEPTIDASE_A1"/>
    <property type="match status" value="1"/>
</dbReference>
<feature type="domain" description="Peptidase A1" evidence="3">
    <location>
        <begin position="51"/>
        <end position="427"/>
    </location>
</feature>
<feature type="chain" id="PRO_5041395350" evidence="2">
    <location>
        <begin position="25"/>
        <end position="893"/>
    </location>
</feature>
<dbReference type="InterPro" id="IPR034164">
    <property type="entry name" value="Pepsin-like_dom"/>
</dbReference>
<feature type="signal peptide" evidence="2">
    <location>
        <begin position="1"/>
        <end position="24"/>
    </location>
</feature>
<protein>
    <submittedName>
        <fullName evidence="4">Aspartic peptidase domain-containing protein</fullName>
    </submittedName>
</protein>
<evidence type="ECO:0000256" key="1">
    <source>
        <dbReference type="SAM" id="MobiDB-lite"/>
    </source>
</evidence>
<evidence type="ECO:0000313" key="5">
    <source>
        <dbReference type="Proteomes" id="UP001174936"/>
    </source>
</evidence>
<dbReference type="InterPro" id="IPR033121">
    <property type="entry name" value="PEPTIDASE_A1"/>
</dbReference>
<organism evidence="4 5">
    <name type="scientific">Cercophora newfieldiana</name>
    <dbReference type="NCBI Taxonomy" id="92897"/>
    <lineage>
        <taxon>Eukaryota</taxon>
        <taxon>Fungi</taxon>
        <taxon>Dikarya</taxon>
        <taxon>Ascomycota</taxon>
        <taxon>Pezizomycotina</taxon>
        <taxon>Sordariomycetes</taxon>
        <taxon>Sordariomycetidae</taxon>
        <taxon>Sordariales</taxon>
        <taxon>Lasiosphaeriaceae</taxon>
        <taxon>Cercophora</taxon>
    </lineage>
</organism>
<feature type="compositionally biased region" description="Polar residues" evidence="1">
    <location>
        <begin position="736"/>
        <end position="750"/>
    </location>
</feature>
<evidence type="ECO:0000313" key="4">
    <source>
        <dbReference type="EMBL" id="KAK0645572.1"/>
    </source>
</evidence>
<comment type="caution">
    <text evidence="4">The sequence shown here is derived from an EMBL/GenBank/DDBJ whole genome shotgun (WGS) entry which is preliminary data.</text>
</comment>
<feature type="region of interest" description="Disordered" evidence="1">
    <location>
        <begin position="612"/>
        <end position="767"/>
    </location>
</feature>
<proteinExistence type="predicted"/>